<evidence type="ECO:0000313" key="2">
    <source>
        <dbReference type="Proteomes" id="UP001159405"/>
    </source>
</evidence>
<keyword evidence="2" id="KW-1185">Reference proteome</keyword>
<name>A0ABN8NGI9_9CNID</name>
<reference evidence="1 2" key="1">
    <citation type="submission" date="2022-05" db="EMBL/GenBank/DDBJ databases">
        <authorList>
            <consortium name="Genoscope - CEA"/>
            <person name="William W."/>
        </authorList>
    </citation>
    <scope>NUCLEOTIDE SEQUENCE [LARGE SCALE GENOMIC DNA]</scope>
</reference>
<organism evidence="1 2">
    <name type="scientific">Porites lobata</name>
    <dbReference type="NCBI Taxonomy" id="104759"/>
    <lineage>
        <taxon>Eukaryota</taxon>
        <taxon>Metazoa</taxon>
        <taxon>Cnidaria</taxon>
        <taxon>Anthozoa</taxon>
        <taxon>Hexacorallia</taxon>
        <taxon>Scleractinia</taxon>
        <taxon>Fungiina</taxon>
        <taxon>Poritidae</taxon>
        <taxon>Porites</taxon>
    </lineage>
</organism>
<comment type="caution">
    <text evidence="1">The sequence shown here is derived from an EMBL/GenBank/DDBJ whole genome shotgun (WGS) entry which is preliminary data.</text>
</comment>
<evidence type="ECO:0008006" key="3">
    <source>
        <dbReference type="Google" id="ProtNLM"/>
    </source>
</evidence>
<gene>
    <name evidence="1" type="ORF">PLOB_00014960</name>
</gene>
<sequence>MHEHKKSIGRALLSTYARKGFQDYSQMNYQTAPHLASQHDDLLSVSSETIPLYHLLPIKEEAALDQSCCHGDGSELISLSGLLETAFDIQDENATTNTTFNHANDGSSFSVTQGCPDNCPCVCHVPAPCTSFNQRRPSVIMTPVARRRKAASESCTHAPLKINQIGENLEMPFHIVPNQDVVTSQEEQESNETMDVIPEKESNKRVEKVWKDTKDGKRFLRANIDGLVTRFKLTEEDWEVMEITHFPGGGRLLGGAWTTIFKRGLHESNPWCNLRLKNNHVRKENSRKIISAPFFRGSGNCKRRECNMKFKMVIEEERGKYVKVTYTGNVCHNHESYPMKK</sequence>
<dbReference type="Proteomes" id="UP001159405">
    <property type="component" value="Unassembled WGS sequence"/>
</dbReference>
<dbReference type="EMBL" id="CALNXK010000019">
    <property type="protein sequence ID" value="CAH3106794.1"/>
    <property type="molecule type" value="Genomic_DNA"/>
</dbReference>
<protein>
    <recommendedName>
        <fullName evidence="3">WRKY domain-containing protein</fullName>
    </recommendedName>
</protein>
<accession>A0ABN8NGI9</accession>
<evidence type="ECO:0000313" key="1">
    <source>
        <dbReference type="EMBL" id="CAH3106794.1"/>
    </source>
</evidence>
<proteinExistence type="predicted"/>